<proteinExistence type="predicted"/>
<accession>A0A518B0D1</accession>
<name>A0A518B0D1_9BACT</name>
<evidence type="ECO:0000313" key="2">
    <source>
        <dbReference type="Proteomes" id="UP000317093"/>
    </source>
</evidence>
<dbReference type="Proteomes" id="UP000317093">
    <property type="component" value="Chromosome"/>
</dbReference>
<reference evidence="1 2" key="1">
    <citation type="submission" date="2019-02" db="EMBL/GenBank/DDBJ databases">
        <title>Deep-cultivation of Planctomycetes and their phenomic and genomic characterization uncovers novel biology.</title>
        <authorList>
            <person name="Wiegand S."/>
            <person name="Jogler M."/>
            <person name="Boedeker C."/>
            <person name="Pinto D."/>
            <person name="Vollmers J."/>
            <person name="Rivas-Marin E."/>
            <person name="Kohn T."/>
            <person name="Peeters S.H."/>
            <person name="Heuer A."/>
            <person name="Rast P."/>
            <person name="Oberbeckmann S."/>
            <person name="Bunk B."/>
            <person name="Jeske O."/>
            <person name="Meyerdierks A."/>
            <person name="Storesund J.E."/>
            <person name="Kallscheuer N."/>
            <person name="Luecker S."/>
            <person name="Lage O.M."/>
            <person name="Pohl T."/>
            <person name="Merkel B.J."/>
            <person name="Hornburger P."/>
            <person name="Mueller R.-W."/>
            <person name="Bruemmer F."/>
            <person name="Labrenz M."/>
            <person name="Spormann A.M."/>
            <person name="Op den Camp H."/>
            <person name="Overmann J."/>
            <person name="Amann R."/>
            <person name="Jetten M.S.M."/>
            <person name="Mascher T."/>
            <person name="Medema M.H."/>
            <person name="Devos D.P."/>
            <person name="Kaster A.-K."/>
            <person name="Ovreas L."/>
            <person name="Rohde M."/>
            <person name="Galperin M.Y."/>
            <person name="Jogler C."/>
        </authorList>
    </citation>
    <scope>NUCLEOTIDE SEQUENCE [LARGE SCALE GENOMIC DNA]</scope>
    <source>
        <strain evidence="1 2">Pan216</strain>
    </source>
</reference>
<evidence type="ECO:0000313" key="1">
    <source>
        <dbReference type="EMBL" id="QDU60430.1"/>
    </source>
</evidence>
<dbReference type="RefSeq" id="WP_145256232.1">
    <property type="nucleotide sequence ID" value="NZ_CP036279.1"/>
</dbReference>
<protein>
    <recommendedName>
        <fullName evidence="3">Helix-turn-helix domain protein</fullName>
    </recommendedName>
</protein>
<sequence length="66" mass="7335">MDQTLRHVGQMAREIGIDRQTLARAMAESRAKPAVIQGGISFFDEETFASIKRRFVAARAKCEGPL</sequence>
<dbReference type="EMBL" id="CP036279">
    <property type="protein sequence ID" value="QDU60430.1"/>
    <property type="molecule type" value="Genomic_DNA"/>
</dbReference>
<organism evidence="1 2">
    <name type="scientific">Kolteria novifilia</name>
    <dbReference type="NCBI Taxonomy" id="2527975"/>
    <lineage>
        <taxon>Bacteria</taxon>
        <taxon>Pseudomonadati</taxon>
        <taxon>Planctomycetota</taxon>
        <taxon>Planctomycetia</taxon>
        <taxon>Kolteriales</taxon>
        <taxon>Kolteriaceae</taxon>
        <taxon>Kolteria</taxon>
    </lineage>
</organism>
<dbReference type="AlphaFoldDB" id="A0A518B0D1"/>
<evidence type="ECO:0008006" key="3">
    <source>
        <dbReference type="Google" id="ProtNLM"/>
    </source>
</evidence>
<keyword evidence="2" id="KW-1185">Reference proteome</keyword>
<dbReference type="KEGG" id="knv:Pan216_12690"/>
<gene>
    <name evidence="1" type="ORF">Pan216_12690</name>
</gene>